<dbReference type="AlphaFoldDB" id="B4JUI0"/>
<dbReference type="eggNOG" id="ENOG502T919">
    <property type="taxonomic scope" value="Eukaryota"/>
</dbReference>
<evidence type="ECO:0000256" key="1">
    <source>
        <dbReference type="SAM" id="MobiDB-lite"/>
    </source>
</evidence>
<evidence type="ECO:0000313" key="2">
    <source>
        <dbReference type="EMBL" id="EDV91150.1"/>
    </source>
</evidence>
<dbReference type="OMA" id="NCLTYRQ"/>
<dbReference type="KEGG" id="dgr:6568502"/>
<gene>
    <name evidence="2" type="primary">Dgri\GH17295</name>
    <name evidence="2" type="ORF">Dgri_GH17295</name>
</gene>
<protein>
    <submittedName>
        <fullName evidence="2">GH17295</fullName>
    </submittedName>
</protein>
<dbReference type="Proteomes" id="UP000001070">
    <property type="component" value="Unassembled WGS sequence"/>
</dbReference>
<reference evidence="2 3" key="1">
    <citation type="journal article" date="2007" name="Nature">
        <title>Evolution of genes and genomes on the Drosophila phylogeny.</title>
        <authorList>
            <consortium name="Drosophila 12 Genomes Consortium"/>
            <person name="Clark A.G."/>
            <person name="Eisen M.B."/>
            <person name="Smith D.R."/>
            <person name="Bergman C.M."/>
            <person name="Oliver B."/>
            <person name="Markow T.A."/>
            <person name="Kaufman T.C."/>
            <person name="Kellis M."/>
            <person name="Gelbart W."/>
            <person name="Iyer V.N."/>
            <person name="Pollard D.A."/>
            <person name="Sackton T.B."/>
            <person name="Larracuente A.M."/>
            <person name="Singh N.D."/>
            <person name="Abad J.P."/>
            <person name="Abt D.N."/>
            <person name="Adryan B."/>
            <person name="Aguade M."/>
            <person name="Akashi H."/>
            <person name="Anderson W.W."/>
            <person name="Aquadro C.F."/>
            <person name="Ardell D.H."/>
            <person name="Arguello R."/>
            <person name="Artieri C.G."/>
            <person name="Barbash D.A."/>
            <person name="Barker D."/>
            <person name="Barsanti P."/>
            <person name="Batterham P."/>
            <person name="Batzoglou S."/>
            <person name="Begun D."/>
            <person name="Bhutkar A."/>
            <person name="Blanco E."/>
            <person name="Bosak S.A."/>
            <person name="Bradley R.K."/>
            <person name="Brand A.D."/>
            <person name="Brent M.R."/>
            <person name="Brooks A.N."/>
            <person name="Brown R.H."/>
            <person name="Butlin R.K."/>
            <person name="Caggese C."/>
            <person name="Calvi B.R."/>
            <person name="Bernardo de Carvalho A."/>
            <person name="Caspi A."/>
            <person name="Castrezana S."/>
            <person name="Celniker S.E."/>
            <person name="Chang J.L."/>
            <person name="Chapple C."/>
            <person name="Chatterji S."/>
            <person name="Chinwalla A."/>
            <person name="Civetta A."/>
            <person name="Clifton S.W."/>
            <person name="Comeron J.M."/>
            <person name="Costello J.C."/>
            <person name="Coyne J.A."/>
            <person name="Daub J."/>
            <person name="David R.G."/>
            <person name="Delcher A.L."/>
            <person name="Delehaunty K."/>
            <person name="Do C.B."/>
            <person name="Ebling H."/>
            <person name="Edwards K."/>
            <person name="Eickbush T."/>
            <person name="Evans J.D."/>
            <person name="Filipski A."/>
            <person name="Findeiss S."/>
            <person name="Freyhult E."/>
            <person name="Fulton L."/>
            <person name="Fulton R."/>
            <person name="Garcia A.C."/>
            <person name="Gardiner A."/>
            <person name="Garfield D.A."/>
            <person name="Garvin B.E."/>
            <person name="Gibson G."/>
            <person name="Gilbert D."/>
            <person name="Gnerre S."/>
            <person name="Godfrey J."/>
            <person name="Good R."/>
            <person name="Gotea V."/>
            <person name="Gravely B."/>
            <person name="Greenberg A.J."/>
            <person name="Griffiths-Jones S."/>
            <person name="Gross S."/>
            <person name="Guigo R."/>
            <person name="Gustafson E.A."/>
            <person name="Haerty W."/>
            <person name="Hahn M.W."/>
            <person name="Halligan D.L."/>
            <person name="Halpern A.L."/>
            <person name="Halter G.M."/>
            <person name="Han M.V."/>
            <person name="Heger A."/>
            <person name="Hillier L."/>
            <person name="Hinrichs A.S."/>
            <person name="Holmes I."/>
            <person name="Hoskins R.A."/>
            <person name="Hubisz M.J."/>
            <person name="Hultmark D."/>
            <person name="Huntley M.A."/>
            <person name="Jaffe D.B."/>
            <person name="Jagadeeshan S."/>
            <person name="Jeck W.R."/>
            <person name="Johnson J."/>
            <person name="Jones C.D."/>
            <person name="Jordan W.C."/>
            <person name="Karpen G.H."/>
            <person name="Kataoka E."/>
            <person name="Keightley P.D."/>
            <person name="Kheradpour P."/>
            <person name="Kirkness E.F."/>
            <person name="Koerich L.B."/>
            <person name="Kristiansen K."/>
            <person name="Kudrna D."/>
            <person name="Kulathinal R.J."/>
            <person name="Kumar S."/>
            <person name="Kwok R."/>
            <person name="Lander E."/>
            <person name="Langley C.H."/>
            <person name="Lapoint R."/>
            <person name="Lazzaro B.P."/>
            <person name="Lee S.J."/>
            <person name="Levesque L."/>
            <person name="Li R."/>
            <person name="Lin C.F."/>
            <person name="Lin M.F."/>
            <person name="Lindblad-Toh K."/>
            <person name="Llopart A."/>
            <person name="Long M."/>
            <person name="Low L."/>
            <person name="Lozovsky E."/>
            <person name="Lu J."/>
            <person name="Luo M."/>
            <person name="Machado C.A."/>
            <person name="Makalowski W."/>
            <person name="Marzo M."/>
            <person name="Matsuda M."/>
            <person name="Matzkin L."/>
            <person name="McAllister B."/>
            <person name="McBride C.S."/>
            <person name="McKernan B."/>
            <person name="McKernan K."/>
            <person name="Mendez-Lago M."/>
            <person name="Minx P."/>
            <person name="Mollenhauer M.U."/>
            <person name="Montooth K."/>
            <person name="Mount S.M."/>
            <person name="Mu X."/>
            <person name="Myers E."/>
            <person name="Negre B."/>
            <person name="Newfeld S."/>
            <person name="Nielsen R."/>
            <person name="Noor M.A."/>
            <person name="O'Grady P."/>
            <person name="Pachter L."/>
            <person name="Papaceit M."/>
            <person name="Parisi M.J."/>
            <person name="Parisi M."/>
            <person name="Parts L."/>
            <person name="Pedersen J.S."/>
            <person name="Pesole G."/>
            <person name="Phillippy A.M."/>
            <person name="Ponting C.P."/>
            <person name="Pop M."/>
            <person name="Porcelli D."/>
            <person name="Powell J.R."/>
            <person name="Prohaska S."/>
            <person name="Pruitt K."/>
            <person name="Puig M."/>
            <person name="Quesneville H."/>
            <person name="Ram K.R."/>
            <person name="Rand D."/>
            <person name="Rasmussen M.D."/>
            <person name="Reed L.K."/>
            <person name="Reenan R."/>
            <person name="Reily A."/>
            <person name="Remington K.A."/>
            <person name="Rieger T.T."/>
            <person name="Ritchie M.G."/>
            <person name="Robin C."/>
            <person name="Rogers Y.H."/>
            <person name="Rohde C."/>
            <person name="Rozas J."/>
            <person name="Rubenfield M.J."/>
            <person name="Ruiz A."/>
            <person name="Russo S."/>
            <person name="Salzberg S.L."/>
            <person name="Sanchez-Gracia A."/>
            <person name="Saranga D.J."/>
            <person name="Sato H."/>
            <person name="Schaeffer S.W."/>
            <person name="Schatz M.C."/>
            <person name="Schlenke T."/>
            <person name="Schwartz R."/>
            <person name="Segarra C."/>
            <person name="Singh R.S."/>
            <person name="Sirot L."/>
            <person name="Sirota M."/>
            <person name="Sisneros N.B."/>
            <person name="Smith C.D."/>
            <person name="Smith T.F."/>
            <person name="Spieth J."/>
            <person name="Stage D.E."/>
            <person name="Stark A."/>
            <person name="Stephan W."/>
            <person name="Strausberg R.L."/>
            <person name="Strempel S."/>
            <person name="Sturgill D."/>
            <person name="Sutton G."/>
            <person name="Sutton G.G."/>
            <person name="Tao W."/>
            <person name="Teichmann S."/>
            <person name="Tobari Y.N."/>
            <person name="Tomimura Y."/>
            <person name="Tsolas J.M."/>
            <person name="Valente V.L."/>
            <person name="Venter E."/>
            <person name="Venter J.C."/>
            <person name="Vicario S."/>
            <person name="Vieira F.G."/>
            <person name="Vilella A.J."/>
            <person name="Villasante A."/>
            <person name="Walenz B."/>
            <person name="Wang J."/>
            <person name="Wasserman M."/>
            <person name="Watts T."/>
            <person name="Wilson D."/>
            <person name="Wilson R.K."/>
            <person name="Wing R.A."/>
            <person name="Wolfner M.F."/>
            <person name="Wong A."/>
            <person name="Wong G.K."/>
            <person name="Wu C.I."/>
            <person name="Wu G."/>
            <person name="Yamamoto D."/>
            <person name="Yang H.P."/>
            <person name="Yang S.P."/>
            <person name="Yorke J.A."/>
            <person name="Yoshida K."/>
            <person name="Zdobnov E."/>
            <person name="Zhang P."/>
            <person name="Zhang Y."/>
            <person name="Zimin A.V."/>
            <person name="Baldwin J."/>
            <person name="Abdouelleil A."/>
            <person name="Abdulkadir J."/>
            <person name="Abebe A."/>
            <person name="Abera B."/>
            <person name="Abreu J."/>
            <person name="Acer S.C."/>
            <person name="Aftuck L."/>
            <person name="Alexander A."/>
            <person name="An P."/>
            <person name="Anderson E."/>
            <person name="Anderson S."/>
            <person name="Arachi H."/>
            <person name="Azer M."/>
            <person name="Bachantsang P."/>
            <person name="Barry A."/>
            <person name="Bayul T."/>
            <person name="Berlin A."/>
            <person name="Bessette D."/>
            <person name="Bloom T."/>
            <person name="Blye J."/>
            <person name="Boguslavskiy L."/>
            <person name="Bonnet C."/>
            <person name="Boukhgalter B."/>
            <person name="Bourzgui I."/>
            <person name="Brown A."/>
            <person name="Cahill P."/>
            <person name="Channer S."/>
            <person name="Cheshatsang Y."/>
            <person name="Chuda L."/>
            <person name="Citroen M."/>
            <person name="Collymore A."/>
            <person name="Cooke P."/>
            <person name="Costello M."/>
            <person name="D'Aco K."/>
            <person name="Daza R."/>
            <person name="De Haan G."/>
            <person name="DeGray S."/>
            <person name="DeMaso C."/>
            <person name="Dhargay N."/>
            <person name="Dooley K."/>
            <person name="Dooley E."/>
            <person name="Doricent M."/>
            <person name="Dorje P."/>
            <person name="Dorjee K."/>
            <person name="Dupes A."/>
            <person name="Elong R."/>
            <person name="Falk J."/>
            <person name="Farina A."/>
            <person name="Faro S."/>
            <person name="Ferguson D."/>
            <person name="Fisher S."/>
            <person name="Foley C.D."/>
            <person name="Franke A."/>
            <person name="Friedrich D."/>
            <person name="Gadbois L."/>
            <person name="Gearin G."/>
            <person name="Gearin C.R."/>
            <person name="Giannoukos G."/>
            <person name="Goode T."/>
            <person name="Graham J."/>
            <person name="Grandbois E."/>
            <person name="Grewal S."/>
            <person name="Gyaltsen K."/>
            <person name="Hafez N."/>
            <person name="Hagos B."/>
            <person name="Hall J."/>
            <person name="Henson C."/>
            <person name="Hollinger A."/>
            <person name="Honan T."/>
            <person name="Huard M.D."/>
            <person name="Hughes L."/>
            <person name="Hurhula B."/>
            <person name="Husby M.E."/>
            <person name="Kamat A."/>
            <person name="Kanga B."/>
            <person name="Kashin S."/>
            <person name="Khazanovich D."/>
            <person name="Kisner P."/>
            <person name="Lance K."/>
            <person name="Lara M."/>
            <person name="Lee W."/>
            <person name="Lennon N."/>
            <person name="Letendre F."/>
            <person name="LeVine R."/>
            <person name="Lipovsky A."/>
            <person name="Liu X."/>
            <person name="Liu J."/>
            <person name="Liu S."/>
            <person name="Lokyitsang T."/>
            <person name="Lokyitsang Y."/>
            <person name="Lubonja R."/>
            <person name="Lui A."/>
            <person name="MacDonald P."/>
            <person name="Magnisalis V."/>
            <person name="Maru K."/>
            <person name="Matthews C."/>
            <person name="McCusker W."/>
            <person name="McDonough S."/>
            <person name="Mehta T."/>
            <person name="Meldrim J."/>
            <person name="Meneus L."/>
            <person name="Mihai O."/>
            <person name="Mihalev A."/>
            <person name="Mihova T."/>
            <person name="Mittelman R."/>
            <person name="Mlenga V."/>
            <person name="Montmayeur A."/>
            <person name="Mulrain L."/>
            <person name="Navidi A."/>
            <person name="Naylor J."/>
            <person name="Negash T."/>
            <person name="Nguyen T."/>
            <person name="Nguyen N."/>
            <person name="Nicol R."/>
            <person name="Norbu C."/>
            <person name="Norbu N."/>
            <person name="Novod N."/>
            <person name="O'Neill B."/>
            <person name="Osman S."/>
            <person name="Markiewicz E."/>
            <person name="Oyono O.L."/>
            <person name="Patti C."/>
            <person name="Phunkhang P."/>
            <person name="Pierre F."/>
            <person name="Priest M."/>
            <person name="Raghuraman S."/>
            <person name="Rege F."/>
            <person name="Reyes R."/>
            <person name="Rise C."/>
            <person name="Rogov P."/>
            <person name="Ross K."/>
            <person name="Ryan E."/>
            <person name="Settipalli S."/>
            <person name="Shea T."/>
            <person name="Sherpa N."/>
            <person name="Shi L."/>
            <person name="Shih D."/>
            <person name="Sparrow T."/>
            <person name="Spaulding J."/>
            <person name="Stalker J."/>
            <person name="Stange-Thomann N."/>
            <person name="Stavropoulos S."/>
            <person name="Stone C."/>
            <person name="Strader C."/>
            <person name="Tesfaye S."/>
            <person name="Thomson T."/>
            <person name="Thoulutsang Y."/>
            <person name="Thoulutsang D."/>
            <person name="Topham K."/>
            <person name="Topping I."/>
            <person name="Tsamla T."/>
            <person name="Vassiliev H."/>
            <person name="Vo A."/>
            <person name="Wangchuk T."/>
            <person name="Wangdi T."/>
            <person name="Weiand M."/>
            <person name="Wilkinson J."/>
            <person name="Wilson A."/>
            <person name="Yadav S."/>
            <person name="Young G."/>
            <person name="Yu Q."/>
            <person name="Zembek L."/>
            <person name="Zhong D."/>
            <person name="Zimmer A."/>
            <person name="Zwirko Z."/>
            <person name="Jaffe D.B."/>
            <person name="Alvarez P."/>
            <person name="Brockman W."/>
            <person name="Butler J."/>
            <person name="Chin C."/>
            <person name="Gnerre S."/>
            <person name="Grabherr M."/>
            <person name="Kleber M."/>
            <person name="Mauceli E."/>
            <person name="MacCallum I."/>
        </authorList>
    </citation>
    <scope>NUCLEOTIDE SEQUENCE [LARGE SCALE GENOMIC DNA]</scope>
    <source>
        <strain evidence="3">Tucson 15287-2541.00</strain>
    </source>
</reference>
<feature type="non-terminal residue" evidence="2">
    <location>
        <position position="1"/>
    </location>
</feature>
<dbReference type="EMBL" id="CH916374">
    <property type="protein sequence ID" value="EDV91150.1"/>
    <property type="molecule type" value="Genomic_DNA"/>
</dbReference>
<proteinExistence type="predicted"/>
<dbReference type="PhylomeDB" id="B4JUI0"/>
<sequence length="139" mass="15150">LGCARNVAAAAGEEVSRGTEPTVNGLSNCLTYRQVGGGGFGAGSAPARRVPVLFSTNRGLYLRVAQPQTTLQPVAQHYDINFCDLERWSTNRANVVSLEDTFSILKPGPHPHTDPPHPQSNQPQRDWNNLAVYKMQPLN</sequence>
<keyword evidence="3" id="KW-1185">Reference proteome</keyword>
<accession>B4JUI0</accession>
<name>B4JUI0_DROGR</name>
<dbReference type="HOGENOM" id="CLU_153418_0_0_1"/>
<feature type="region of interest" description="Disordered" evidence="1">
    <location>
        <begin position="105"/>
        <end position="126"/>
    </location>
</feature>
<evidence type="ECO:0000313" key="3">
    <source>
        <dbReference type="Proteomes" id="UP000001070"/>
    </source>
</evidence>
<dbReference type="OrthoDB" id="8052636at2759"/>
<organism evidence="3">
    <name type="scientific">Drosophila grimshawi</name>
    <name type="common">Hawaiian fruit fly</name>
    <name type="synonym">Idiomyia grimshawi</name>
    <dbReference type="NCBI Taxonomy" id="7222"/>
    <lineage>
        <taxon>Eukaryota</taxon>
        <taxon>Metazoa</taxon>
        <taxon>Ecdysozoa</taxon>
        <taxon>Arthropoda</taxon>
        <taxon>Hexapoda</taxon>
        <taxon>Insecta</taxon>
        <taxon>Pterygota</taxon>
        <taxon>Neoptera</taxon>
        <taxon>Endopterygota</taxon>
        <taxon>Diptera</taxon>
        <taxon>Brachycera</taxon>
        <taxon>Muscomorpha</taxon>
        <taxon>Ephydroidea</taxon>
        <taxon>Drosophilidae</taxon>
        <taxon>Drosophila</taxon>
        <taxon>Hawaiian Drosophila</taxon>
    </lineage>
</organism>
<dbReference type="InParanoid" id="B4JUI0"/>